<evidence type="ECO:0000313" key="1">
    <source>
        <dbReference type="EMBL" id="MFC3936405.1"/>
    </source>
</evidence>
<dbReference type="Proteomes" id="UP001595693">
    <property type="component" value="Unassembled WGS sequence"/>
</dbReference>
<sequence>MAVWVEICTRLKTDEMVQLMQNGLNELRAIEINASHLLQVLNGPLLNAGEGHGIG</sequence>
<reference evidence="2" key="1">
    <citation type="journal article" date="2019" name="Int. J. Syst. Evol. Microbiol.">
        <title>The Global Catalogue of Microorganisms (GCM) 10K type strain sequencing project: providing services to taxonomists for standard genome sequencing and annotation.</title>
        <authorList>
            <consortium name="The Broad Institute Genomics Platform"/>
            <consortium name="The Broad Institute Genome Sequencing Center for Infectious Disease"/>
            <person name="Wu L."/>
            <person name="Ma J."/>
        </authorList>
    </citation>
    <scope>NUCLEOTIDE SEQUENCE [LARGE SCALE GENOMIC DNA]</scope>
    <source>
        <strain evidence="2">CCUG 2113</strain>
    </source>
</reference>
<protein>
    <submittedName>
        <fullName evidence="1">Uncharacterized protein</fullName>
    </submittedName>
</protein>
<dbReference type="EMBL" id="JBHSAJ010000052">
    <property type="protein sequence ID" value="MFC3936405.1"/>
    <property type="molecule type" value="Genomic_DNA"/>
</dbReference>
<name>A0ABV8DCZ5_9BURK</name>
<accession>A0ABV8DCZ5</accession>
<gene>
    <name evidence="1" type="ORF">ACFOW3_17455</name>
</gene>
<organism evidence="1 2">
    <name type="scientific">Acidovorax facilis</name>
    <dbReference type="NCBI Taxonomy" id="12917"/>
    <lineage>
        <taxon>Bacteria</taxon>
        <taxon>Pseudomonadati</taxon>
        <taxon>Pseudomonadota</taxon>
        <taxon>Betaproteobacteria</taxon>
        <taxon>Burkholderiales</taxon>
        <taxon>Comamonadaceae</taxon>
        <taxon>Acidovorax</taxon>
    </lineage>
</organism>
<proteinExistence type="predicted"/>
<dbReference type="RefSeq" id="WP_238385610.1">
    <property type="nucleotide sequence ID" value="NZ_JAMXAX010000085.1"/>
</dbReference>
<keyword evidence="2" id="KW-1185">Reference proteome</keyword>
<evidence type="ECO:0000313" key="2">
    <source>
        <dbReference type="Proteomes" id="UP001595693"/>
    </source>
</evidence>
<comment type="caution">
    <text evidence="1">The sequence shown here is derived from an EMBL/GenBank/DDBJ whole genome shotgun (WGS) entry which is preliminary data.</text>
</comment>